<dbReference type="Proteomes" id="UP000707356">
    <property type="component" value="Unassembled WGS sequence"/>
</dbReference>
<reference evidence="1" key="2">
    <citation type="journal article" date="2022" name="Microbiol. Resour. Announc.">
        <title>Metagenome Sequencing to Explore Phylogenomics of Terrestrial Cyanobacteria.</title>
        <authorList>
            <person name="Ward R.D."/>
            <person name="Stajich J.E."/>
            <person name="Johansen J.R."/>
            <person name="Huntemann M."/>
            <person name="Clum A."/>
            <person name="Foster B."/>
            <person name="Foster B."/>
            <person name="Roux S."/>
            <person name="Palaniappan K."/>
            <person name="Varghese N."/>
            <person name="Mukherjee S."/>
            <person name="Reddy T.B.K."/>
            <person name="Daum C."/>
            <person name="Copeland A."/>
            <person name="Chen I.A."/>
            <person name="Ivanova N.N."/>
            <person name="Kyrpides N.C."/>
            <person name="Shapiro N."/>
            <person name="Eloe-Fadrosh E.A."/>
            <person name="Pietrasiak N."/>
        </authorList>
    </citation>
    <scope>NUCLEOTIDE SEQUENCE</scope>
    <source>
        <strain evidence="1">GSE-TBD4-15B</strain>
    </source>
</reference>
<dbReference type="InterPro" id="IPR026349">
    <property type="entry name" value="CHP04255"/>
</dbReference>
<evidence type="ECO:0000313" key="2">
    <source>
        <dbReference type="Proteomes" id="UP000707356"/>
    </source>
</evidence>
<protein>
    <submittedName>
        <fullName evidence="1">TIGR04255 family protein</fullName>
    </submittedName>
</protein>
<evidence type="ECO:0000313" key="1">
    <source>
        <dbReference type="EMBL" id="MBW4466070.1"/>
    </source>
</evidence>
<proteinExistence type="predicted"/>
<accession>A0A951PBN2</accession>
<comment type="caution">
    <text evidence="1">The sequence shown here is derived from an EMBL/GenBank/DDBJ whole genome shotgun (WGS) entry which is preliminary data.</text>
</comment>
<dbReference type="EMBL" id="JAHHHV010000065">
    <property type="protein sequence ID" value="MBW4466070.1"/>
    <property type="molecule type" value="Genomic_DNA"/>
</dbReference>
<dbReference type="NCBIfam" id="TIGR04255">
    <property type="entry name" value="sporadTIGR04255"/>
    <property type="match status" value="1"/>
</dbReference>
<sequence length="267" mass="30937">MNLPEFERVIYKRNPLVEVVCQLRFPPILKISHQEPVEFQDTIRFKYPLFETTRAQLPSEISQVVQQLGLPLQSDVAYNFKSEDQRWSLSLNKDFIALTTSSYEHYEQFKQRLEEALGIFEAIYKPSFYTRIGLRYQDLIIRSKLGIEDKNWSELIAEHIASELYEANFSSSIQTIVKSLVLKTEIGQINLNHGLVNVKEAQGSSDEIAYLFDADFYTEQKIEGNKDVWNVLNQFNQSAGRLFRWSITDTLHNAMQPQSVESVSVQA</sequence>
<name>A0A951PBN2_9CYAN</name>
<gene>
    <name evidence="1" type="ORF">KME07_11605</name>
</gene>
<reference evidence="1" key="1">
    <citation type="submission" date="2021-05" db="EMBL/GenBank/DDBJ databases">
        <authorList>
            <person name="Pietrasiak N."/>
            <person name="Ward R."/>
            <person name="Stajich J.E."/>
            <person name="Kurbessoian T."/>
        </authorList>
    </citation>
    <scope>NUCLEOTIDE SEQUENCE</scope>
    <source>
        <strain evidence="1">GSE-TBD4-15B</strain>
    </source>
</reference>
<organism evidence="1 2">
    <name type="scientific">Pegethrix bostrychoides GSE-TBD4-15B</name>
    <dbReference type="NCBI Taxonomy" id="2839662"/>
    <lineage>
        <taxon>Bacteria</taxon>
        <taxon>Bacillati</taxon>
        <taxon>Cyanobacteriota</taxon>
        <taxon>Cyanophyceae</taxon>
        <taxon>Oculatellales</taxon>
        <taxon>Oculatellaceae</taxon>
        <taxon>Pegethrix</taxon>
    </lineage>
</organism>
<dbReference type="AlphaFoldDB" id="A0A951PBN2"/>